<evidence type="ECO:0000259" key="3">
    <source>
        <dbReference type="Pfam" id="PF06761"/>
    </source>
</evidence>
<dbReference type="EMBL" id="JSYJ01000143">
    <property type="protein sequence ID" value="KHM91809.1"/>
    <property type="molecule type" value="Genomic_DNA"/>
</dbReference>
<reference evidence="5 7" key="1">
    <citation type="submission" date="2014-11" db="EMBL/GenBank/DDBJ databases">
        <title>Draft Genome Sequences of Xanthomonas vesicatoria Strains from the Balkan Peninsula.</title>
        <authorList>
            <person name="Vancheva T."/>
            <person name="Lefeuvre P."/>
            <person name="Bogatzevska N."/>
            <person name="Moncheva P."/>
            <person name="Koebnik R."/>
        </authorList>
    </citation>
    <scope>NUCLEOTIDE SEQUENCE [LARGE SCALE GENOMIC DNA]</scope>
    <source>
        <strain evidence="5 7">53M</strain>
    </source>
</reference>
<dbReference type="InterPro" id="IPR027417">
    <property type="entry name" value="P-loop_NTPase"/>
</dbReference>
<keyword evidence="8" id="KW-1185">Reference proteome</keyword>
<dbReference type="AlphaFoldDB" id="A0AAJ0IW17"/>
<keyword evidence="1" id="KW-1133">Transmembrane helix</keyword>
<proteinExistence type="predicted"/>
<feature type="transmembrane region" description="Helical" evidence="1">
    <location>
        <begin position="446"/>
        <end position="469"/>
    </location>
</feature>
<dbReference type="RefSeq" id="WP_039423127.1">
    <property type="nucleotide sequence ID" value="NZ_CP018470.1"/>
</dbReference>
<evidence type="ECO:0000256" key="1">
    <source>
        <dbReference type="SAM" id="Phobius"/>
    </source>
</evidence>
<evidence type="ECO:0000313" key="8">
    <source>
        <dbReference type="Proteomes" id="UP001430544"/>
    </source>
</evidence>
<dbReference type="Proteomes" id="UP001430544">
    <property type="component" value="Unassembled WGS sequence"/>
</dbReference>
<feature type="domain" description="IcmF-related" evidence="3">
    <location>
        <begin position="509"/>
        <end position="802"/>
    </location>
</feature>
<evidence type="ECO:0000313" key="7">
    <source>
        <dbReference type="Proteomes" id="UP000030969"/>
    </source>
</evidence>
<dbReference type="PANTHER" id="PTHR36153">
    <property type="entry name" value="INNER MEMBRANE PROTEIN-RELATED"/>
    <property type="match status" value="1"/>
</dbReference>
<gene>
    <name evidence="6" type="primary">tssM</name>
    <name evidence="6" type="ORF">LN473_13470</name>
    <name evidence="5" type="ORF">OR61_18185</name>
</gene>
<dbReference type="InterPro" id="IPR009612">
    <property type="entry name" value="IcmF-rel"/>
</dbReference>
<dbReference type="PANTHER" id="PTHR36153:SF1">
    <property type="entry name" value="TYPE VI SECRETION SYSTEM COMPONENT TSSM1"/>
    <property type="match status" value="1"/>
</dbReference>
<dbReference type="InterPro" id="IPR017731">
    <property type="entry name" value="TssM1-like"/>
</dbReference>
<dbReference type="CDD" id="cd00882">
    <property type="entry name" value="Ras_like_GTPase"/>
    <property type="match status" value="1"/>
</dbReference>
<dbReference type="InterPro" id="IPR053156">
    <property type="entry name" value="T6SS_TssM-like"/>
</dbReference>
<feature type="domain" description="Type VI secretion system IcmF C-terminal" evidence="2">
    <location>
        <begin position="1055"/>
        <end position="1158"/>
    </location>
</feature>
<dbReference type="EMBL" id="JAJIUN010000059">
    <property type="protein sequence ID" value="MCC8622978.1"/>
    <property type="molecule type" value="Genomic_DNA"/>
</dbReference>
<keyword evidence="1" id="KW-0472">Membrane</keyword>
<keyword evidence="1" id="KW-0812">Transmembrane</keyword>
<feature type="domain" description="Type VI secretion system component TssM1 N-terminal" evidence="4">
    <location>
        <begin position="194"/>
        <end position="451"/>
    </location>
</feature>
<sequence length="1176" mass="125916">MTMKTLLSKLSAPLVVSVLALCLLSLLLWVGGPYVAIDGWSPLTGVAARLLAIVTLIGVWLGMLAWRHRRAQRRAAGLSSALAAPGRDDDRELRSGQERAQLQARFQQAIQLLRKRRGGSDLYTLPWYALIGPPGSGKSTLLQHSGLQFPLAARMGDAALRGVGGTRDCEWWFTDEAVFLDTAGRYTTQDSDHAVDAGAWRDFLRLLRRHRPRRPLNGVLVTMSMSDLLLLDDGERDTHMQAIRRRLDELAEQLQASVPVYLIFTKCDLIGGFGEFFDDLTPAQRSQVWGMSFPLAHTLDGRAARGFAEEFNLLQQQLSARLFARLNLERDRLRRAAILAFPQQVAALGERARQFVEGTFAGTAYGPAPLLRGVYFTSGTQEGTPIDRMMGAVARTFGVDDARVHAPGAQRRTFFVERLLREVVLRESGLANTPPTRQRRMAWLQAAAYAGVALLSGALLAGLSVSYLGNRAYLDQVRQALEARPAVPDPNTATAMPDYVARTLQQAAATQAVVQVARQYHPHTPWSLRMGLFQGAALGDELQAGYLRQLNATLLPALAVRFRNGLVDNAQAPQALYYTLKGYLMLGQPQHLDAAQLSALAAIEAGKLFPRDVAQQQALSTQLQAVLDAPERVRALSLDGERIAQARASLRAADLSTLIYGNLLLTPPAGTPLRLDKALGLLADTFVRRSGTALSTPVPALYTQPVFAGLQRDGIGQAVERFGRDDWVFGGAPLDAPAKAALVREVGQRYEADYIRYWDALLADLQLRPAADLAAASASAAKLAGPSSPLRLLLGVVGEHTQAMDRAPPADPAQRAVAAAAGKAAAKANAAAATLPGGAAMSAALATPADPAATNAPAPGAAISEHFLALNALTAGAPGSTPLDHLLSVLDQLGRQLLVVSQGGGDAAAATAQLATARQEMAQLPPPVTDWLQTLAGGSATLMTQGARAALDAQVRQSVGEVCSDFVRGRYPFDPEAQVDLPLQNFGELFGTGGRLDALYTGTVQPLLDTQAPQWRWKQGPDAVVGAPGLPAQLQLAQRIRQKYFRGGPVPQVGFTVLAPTLGEGVTRLTLDIEGQRYDYQPGAAQSMPMIWPGPVPGHVSIAAFGADGVALGTLDYQGDWALFRALQAGHLQNPSDLRFVASFALGGHDVQVPLRAGNLRHPFLDSDVQQFACGG</sequence>
<dbReference type="NCBIfam" id="TIGR03348">
    <property type="entry name" value="VI_IcmF"/>
    <property type="match status" value="1"/>
</dbReference>
<dbReference type="Pfam" id="PF14331">
    <property type="entry name" value="IcmF-related_N"/>
    <property type="match status" value="1"/>
</dbReference>
<name>A0AAJ0IW17_9XANT</name>
<evidence type="ECO:0000313" key="6">
    <source>
        <dbReference type="EMBL" id="MCC8622978.1"/>
    </source>
</evidence>
<evidence type="ECO:0000259" key="2">
    <source>
        <dbReference type="Pfam" id="PF06744"/>
    </source>
</evidence>
<evidence type="ECO:0000313" key="5">
    <source>
        <dbReference type="EMBL" id="KHM91809.1"/>
    </source>
</evidence>
<feature type="transmembrane region" description="Helical" evidence="1">
    <location>
        <begin position="46"/>
        <end position="66"/>
    </location>
</feature>
<evidence type="ECO:0000259" key="4">
    <source>
        <dbReference type="Pfam" id="PF14331"/>
    </source>
</evidence>
<dbReference type="SUPFAM" id="SSF52540">
    <property type="entry name" value="P-loop containing nucleoside triphosphate hydrolases"/>
    <property type="match status" value="1"/>
</dbReference>
<dbReference type="Pfam" id="PF06761">
    <property type="entry name" value="IcmF-related"/>
    <property type="match status" value="1"/>
</dbReference>
<dbReference type="InterPro" id="IPR010623">
    <property type="entry name" value="IcmF_C"/>
</dbReference>
<comment type="caution">
    <text evidence="5">The sequence shown here is derived from an EMBL/GenBank/DDBJ whole genome shotgun (WGS) entry which is preliminary data.</text>
</comment>
<dbReference type="Proteomes" id="UP000030969">
    <property type="component" value="Unassembled WGS sequence"/>
</dbReference>
<dbReference type="Gene3D" id="3.40.50.300">
    <property type="entry name" value="P-loop containing nucleotide triphosphate hydrolases"/>
    <property type="match status" value="1"/>
</dbReference>
<organism evidence="5 7">
    <name type="scientific">Xanthomonas vesicatoria</name>
    <dbReference type="NCBI Taxonomy" id="56460"/>
    <lineage>
        <taxon>Bacteria</taxon>
        <taxon>Pseudomonadati</taxon>
        <taxon>Pseudomonadota</taxon>
        <taxon>Gammaproteobacteria</taxon>
        <taxon>Lysobacterales</taxon>
        <taxon>Lysobacteraceae</taxon>
        <taxon>Xanthomonas</taxon>
    </lineage>
</organism>
<protein>
    <submittedName>
        <fullName evidence="5">Type VI secretion protein</fullName>
    </submittedName>
    <submittedName>
        <fullName evidence="6">Type VI secretion system membrane subunit TssM</fullName>
    </submittedName>
</protein>
<reference evidence="6" key="2">
    <citation type="submission" date="2021-11" db="EMBL/GenBank/DDBJ databases">
        <title>Genome resources and taxonomic validation of 89 Xanthomonas strains.</title>
        <authorList>
            <person name="Tambong J.T."/>
        </authorList>
    </citation>
    <scope>NUCLEOTIDE SEQUENCE</scope>
    <source>
        <strain evidence="6">Bv 5-4A</strain>
    </source>
</reference>
<dbReference type="InterPro" id="IPR025743">
    <property type="entry name" value="TssM1_N"/>
</dbReference>
<dbReference type="Pfam" id="PF06744">
    <property type="entry name" value="IcmF_C"/>
    <property type="match status" value="1"/>
</dbReference>
<feature type="transmembrane region" description="Helical" evidence="1">
    <location>
        <begin position="12"/>
        <end position="34"/>
    </location>
</feature>
<accession>A0AAJ0IW17</accession>